<keyword evidence="7 8" id="KW-0472">Membrane</keyword>
<feature type="transmembrane region" description="Helical" evidence="8">
    <location>
        <begin position="139"/>
        <end position="162"/>
    </location>
</feature>
<proteinExistence type="inferred from homology"/>
<evidence type="ECO:0000256" key="2">
    <source>
        <dbReference type="ARBA" id="ARBA00007651"/>
    </source>
</evidence>
<evidence type="ECO:0000256" key="7">
    <source>
        <dbReference type="ARBA" id="ARBA00023136"/>
    </source>
</evidence>
<sequence length="166" mass="17892">MAMSTGSRAAIVILRALSFILLLISLIVLTTNTETLYVAFDTIKIHFNDIYAYRYMISAIVIGFVYSVIQLVLSVCHALKGHGHRGDGGLRFDFYGDSIIAYLLATGAAAGFGVTKDLKTAYELAGIDLGNKFYDQATASASVLLLAFFCTAILSFIAANGLPKYV</sequence>
<evidence type="ECO:0000313" key="11">
    <source>
        <dbReference type="Proteomes" id="UP000516437"/>
    </source>
</evidence>
<evidence type="ECO:0000313" key="10">
    <source>
        <dbReference type="EMBL" id="KAB1217896.1"/>
    </source>
</evidence>
<keyword evidence="5 8" id="KW-0812">Transmembrane</keyword>
<evidence type="ECO:0000256" key="8">
    <source>
        <dbReference type="RuleBase" id="RU361233"/>
    </source>
</evidence>
<comment type="similarity">
    <text evidence="2 8">Belongs to the Casparian strip membrane proteins (CASP) family.</text>
</comment>
<accession>A0A6A1W0Q0</accession>
<dbReference type="Proteomes" id="UP000516437">
    <property type="component" value="Chromosome 3"/>
</dbReference>
<feature type="transmembrane region" description="Helical" evidence="8">
    <location>
        <begin position="12"/>
        <end position="31"/>
    </location>
</feature>
<comment type="caution">
    <text evidence="10">The sequence shown here is derived from an EMBL/GenBank/DDBJ whole genome shotgun (WGS) entry which is preliminary data.</text>
</comment>
<protein>
    <recommendedName>
        <fullName evidence="8">CASP-like protein</fullName>
    </recommendedName>
</protein>
<dbReference type="AlphaFoldDB" id="A0A6A1W0Q0"/>
<comment type="subcellular location">
    <subcellularLocation>
        <location evidence="1 8">Cell membrane</location>
        <topology evidence="1 8">Multi-pass membrane protein</topology>
    </subcellularLocation>
</comment>
<dbReference type="EMBL" id="RXIC02000021">
    <property type="protein sequence ID" value="KAB1217896.1"/>
    <property type="molecule type" value="Genomic_DNA"/>
</dbReference>
<feature type="domain" description="Casparian strip membrane protein" evidence="9">
    <location>
        <begin position="7"/>
        <end position="150"/>
    </location>
</feature>
<dbReference type="Pfam" id="PF04535">
    <property type="entry name" value="CASP_dom"/>
    <property type="match status" value="1"/>
</dbReference>
<organism evidence="10 11">
    <name type="scientific">Morella rubra</name>
    <name type="common">Chinese bayberry</name>
    <dbReference type="NCBI Taxonomy" id="262757"/>
    <lineage>
        <taxon>Eukaryota</taxon>
        <taxon>Viridiplantae</taxon>
        <taxon>Streptophyta</taxon>
        <taxon>Embryophyta</taxon>
        <taxon>Tracheophyta</taxon>
        <taxon>Spermatophyta</taxon>
        <taxon>Magnoliopsida</taxon>
        <taxon>eudicotyledons</taxon>
        <taxon>Gunneridae</taxon>
        <taxon>Pentapetalae</taxon>
        <taxon>rosids</taxon>
        <taxon>fabids</taxon>
        <taxon>Fagales</taxon>
        <taxon>Myricaceae</taxon>
        <taxon>Morella</taxon>
    </lineage>
</organism>
<evidence type="ECO:0000256" key="1">
    <source>
        <dbReference type="ARBA" id="ARBA00004651"/>
    </source>
</evidence>
<comment type="subunit">
    <text evidence="3 8">Homodimer and heterodimers.</text>
</comment>
<keyword evidence="4 8" id="KW-1003">Cell membrane</keyword>
<keyword evidence="11" id="KW-1185">Reference proteome</keyword>
<dbReference type="InterPro" id="IPR006702">
    <property type="entry name" value="CASP_dom"/>
</dbReference>
<evidence type="ECO:0000256" key="5">
    <source>
        <dbReference type="ARBA" id="ARBA00022692"/>
    </source>
</evidence>
<evidence type="ECO:0000256" key="3">
    <source>
        <dbReference type="ARBA" id="ARBA00011489"/>
    </source>
</evidence>
<feature type="transmembrane region" description="Helical" evidence="8">
    <location>
        <begin position="51"/>
        <end position="73"/>
    </location>
</feature>
<gene>
    <name evidence="10" type="ORF">CJ030_MR3G014694</name>
</gene>
<dbReference type="PANTHER" id="PTHR33573:SF40">
    <property type="entry name" value="CASP-LIKE PROTEIN 4D2"/>
    <property type="match status" value="1"/>
</dbReference>
<evidence type="ECO:0000256" key="4">
    <source>
        <dbReference type="ARBA" id="ARBA00022475"/>
    </source>
</evidence>
<dbReference type="PANTHER" id="PTHR33573">
    <property type="entry name" value="CASP-LIKE PROTEIN 4A4"/>
    <property type="match status" value="1"/>
</dbReference>
<keyword evidence="6 8" id="KW-1133">Transmembrane helix</keyword>
<evidence type="ECO:0000256" key="6">
    <source>
        <dbReference type="ARBA" id="ARBA00022989"/>
    </source>
</evidence>
<reference evidence="10 11" key="1">
    <citation type="journal article" date="2019" name="Plant Biotechnol. J.">
        <title>The red bayberry genome and genetic basis of sex determination.</title>
        <authorList>
            <person name="Jia H.M."/>
            <person name="Jia H.J."/>
            <person name="Cai Q.L."/>
            <person name="Wang Y."/>
            <person name="Zhao H.B."/>
            <person name="Yang W.F."/>
            <person name="Wang G.Y."/>
            <person name="Li Y.H."/>
            <person name="Zhan D.L."/>
            <person name="Shen Y.T."/>
            <person name="Niu Q.F."/>
            <person name="Chang L."/>
            <person name="Qiu J."/>
            <person name="Zhao L."/>
            <person name="Xie H.B."/>
            <person name="Fu W.Y."/>
            <person name="Jin J."/>
            <person name="Li X.W."/>
            <person name="Jiao Y."/>
            <person name="Zhou C.C."/>
            <person name="Tu T."/>
            <person name="Chai C.Y."/>
            <person name="Gao J.L."/>
            <person name="Fan L.J."/>
            <person name="van de Weg E."/>
            <person name="Wang J.Y."/>
            <person name="Gao Z.S."/>
        </authorList>
    </citation>
    <scope>NUCLEOTIDE SEQUENCE [LARGE SCALE GENOMIC DNA]</scope>
    <source>
        <tissue evidence="10">Leaves</tissue>
    </source>
</reference>
<dbReference type="GO" id="GO:0005886">
    <property type="term" value="C:plasma membrane"/>
    <property type="evidence" value="ECO:0007669"/>
    <property type="project" value="UniProtKB-SubCell"/>
</dbReference>
<name>A0A6A1W0Q0_9ROSI</name>
<evidence type="ECO:0000259" key="9">
    <source>
        <dbReference type="Pfam" id="PF04535"/>
    </source>
</evidence>
<dbReference type="OrthoDB" id="685197at2759"/>
<feature type="transmembrane region" description="Helical" evidence="8">
    <location>
        <begin position="94"/>
        <end position="114"/>
    </location>
</feature>